<name>A0A2H0XEJ3_UNCKA</name>
<dbReference type="Gene3D" id="1.10.287.310">
    <property type="match status" value="1"/>
</dbReference>
<proteinExistence type="inferred from homology"/>
<keyword evidence="2 6" id="KW-0689">Ribosomal protein</keyword>
<evidence type="ECO:0000256" key="3">
    <source>
        <dbReference type="ARBA" id="ARBA00023274"/>
    </source>
</evidence>
<protein>
    <recommendedName>
        <fullName evidence="4">Large ribosomal subunit protein uL29</fullName>
    </recommendedName>
    <alternativeName>
        <fullName evidence="5">50S ribosomal protein L29</fullName>
    </alternativeName>
</protein>
<dbReference type="EMBL" id="PEYT01000004">
    <property type="protein sequence ID" value="PIS23357.1"/>
    <property type="molecule type" value="Genomic_DNA"/>
</dbReference>
<organism evidence="6 7">
    <name type="scientific">candidate division WWE3 bacterium CG08_land_8_20_14_0_20_40_13</name>
    <dbReference type="NCBI Taxonomy" id="1975084"/>
    <lineage>
        <taxon>Bacteria</taxon>
        <taxon>Katanobacteria</taxon>
    </lineage>
</organism>
<sequence length="66" mass="7612">MATIREYREKNDDILTGDFKALAKKLQDAKFSLNMGKLKDLSQLSKIKKEMAQIQTIISERRILKG</sequence>
<dbReference type="Proteomes" id="UP000230340">
    <property type="component" value="Unassembled WGS sequence"/>
</dbReference>
<evidence type="ECO:0000313" key="7">
    <source>
        <dbReference type="Proteomes" id="UP000230340"/>
    </source>
</evidence>
<keyword evidence="3" id="KW-0687">Ribonucleoprotein</keyword>
<dbReference type="GO" id="GO:0003735">
    <property type="term" value="F:structural constituent of ribosome"/>
    <property type="evidence" value="ECO:0007669"/>
    <property type="project" value="InterPro"/>
</dbReference>
<dbReference type="InterPro" id="IPR036049">
    <property type="entry name" value="Ribosomal_uL29_sf"/>
</dbReference>
<comment type="similarity">
    <text evidence="1">Belongs to the universal ribosomal protein uL29 family.</text>
</comment>
<dbReference type="GO" id="GO:0006412">
    <property type="term" value="P:translation"/>
    <property type="evidence" value="ECO:0007669"/>
    <property type="project" value="InterPro"/>
</dbReference>
<dbReference type="InterPro" id="IPR001854">
    <property type="entry name" value="Ribosomal_uL29"/>
</dbReference>
<evidence type="ECO:0000256" key="1">
    <source>
        <dbReference type="ARBA" id="ARBA00009254"/>
    </source>
</evidence>
<gene>
    <name evidence="6" type="primary">rpmC</name>
    <name evidence="6" type="ORF">COT49_00725</name>
</gene>
<evidence type="ECO:0000256" key="2">
    <source>
        <dbReference type="ARBA" id="ARBA00022980"/>
    </source>
</evidence>
<accession>A0A2H0XEJ3</accession>
<comment type="caution">
    <text evidence="6">The sequence shown here is derived from an EMBL/GenBank/DDBJ whole genome shotgun (WGS) entry which is preliminary data.</text>
</comment>
<dbReference type="GO" id="GO:1990904">
    <property type="term" value="C:ribonucleoprotein complex"/>
    <property type="evidence" value="ECO:0007669"/>
    <property type="project" value="UniProtKB-KW"/>
</dbReference>
<evidence type="ECO:0000256" key="5">
    <source>
        <dbReference type="ARBA" id="ARBA00035476"/>
    </source>
</evidence>
<evidence type="ECO:0000313" key="6">
    <source>
        <dbReference type="EMBL" id="PIS23357.1"/>
    </source>
</evidence>
<dbReference type="AlphaFoldDB" id="A0A2H0XEJ3"/>
<dbReference type="GO" id="GO:0005840">
    <property type="term" value="C:ribosome"/>
    <property type="evidence" value="ECO:0007669"/>
    <property type="project" value="UniProtKB-KW"/>
</dbReference>
<dbReference type="SUPFAM" id="SSF46561">
    <property type="entry name" value="Ribosomal protein L29 (L29p)"/>
    <property type="match status" value="1"/>
</dbReference>
<dbReference type="Pfam" id="PF00831">
    <property type="entry name" value="Ribosomal_L29"/>
    <property type="match status" value="1"/>
</dbReference>
<evidence type="ECO:0000256" key="4">
    <source>
        <dbReference type="ARBA" id="ARBA00035204"/>
    </source>
</evidence>
<reference evidence="7" key="1">
    <citation type="submission" date="2017-09" db="EMBL/GenBank/DDBJ databases">
        <title>Depth-based differentiation of microbial function through sediment-hosted aquifers and enrichment of novel symbionts in the deep terrestrial subsurface.</title>
        <authorList>
            <person name="Probst A.J."/>
            <person name="Ladd B."/>
            <person name="Jarett J.K."/>
            <person name="Geller-Mcgrath D.E."/>
            <person name="Sieber C.M.K."/>
            <person name="Emerson J.B."/>
            <person name="Anantharaman K."/>
            <person name="Thomas B.C."/>
            <person name="Malmstrom R."/>
            <person name="Stieglmeier M."/>
            <person name="Klingl A."/>
            <person name="Woyke T."/>
            <person name="Ryan C.M."/>
            <person name="Banfield J.F."/>
        </authorList>
    </citation>
    <scope>NUCLEOTIDE SEQUENCE [LARGE SCALE GENOMIC DNA]</scope>
</reference>
<dbReference type="NCBIfam" id="TIGR00012">
    <property type="entry name" value="L29"/>
    <property type="match status" value="1"/>
</dbReference>